<dbReference type="Proteomes" id="UP000772434">
    <property type="component" value="Unassembled WGS sequence"/>
</dbReference>
<keyword evidence="2" id="KW-1185">Reference proteome</keyword>
<evidence type="ECO:0000313" key="2">
    <source>
        <dbReference type="Proteomes" id="UP000772434"/>
    </source>
</evidence>
<dbReference type="EMBL" id="JADNRY010000024">
    <property type="protein sequence ID" value="KAF9072500.1"/>
    <property type="molecule type" value="Genomic_DNA"/>
</dbReference>
<accession>A0A9P5Q1V2</accession>
<gene>
    <name evidence="1" type="ORF">BDP27DRAFT_1418111</name>
</gene>
<reference evidence="1" key="1">
    <citation type="submission" date="2020-11" db="EMBL/GenBank/DDBJ databases">
        <authorList>
            <consortium name="DOE Joint Genome Institute"/>
            <person name="Ahrendt S."/>
            <person name="Riley R."/>
            <person name="Andreopoulos W."/>
            <person name="Labutti K."/>
            <person name="Pangilinan J."/>
            <person name="Ruiz-Duenas F.J."/>
            <person name="Barrasa J.M."/>
            <person name="Sanchez-Garcia M."/>
            <person name="Camarero S."/>
            <person name="Miyauchi S."/>
            <person name="Serrano A."/>
            <person name="Linde D."/>
            <person name="Babiker R."/>
            <person name="Drula E."/>
            <person name="Ayuso-Fernandez I."/>
            <person name="Pacheco R."/>
            <person name="Padilla G."/>
            <person name="Ferreira P."/>
            <person name="Barriuso J."/>
            <person name="Kellner H."/>
            <person name="Castanera R."/>
            <person name="Alfaro M."/>
            <person name="Ramirez L."/>
            <person name="Pisabarro A.G."/>
            <person name="Kuo A."/>
            <person name="Tritt A."/>
            <person name="Lipzen A."/>
            <person name="He G."/>
            <person name="Yan M."/>
            <person name="Ng V."/>
            <person name="Cullen D."/>
            <person name="Martin F."/>
            <person name="Rosso M.-N."/>
            <person name="Henrissat B."/>
            <person name="Hibbett D."/>
            <person name="Martinez A.T."/>
            <person name="Grigoriev I.V."/>
        </authorList>
    </citation>
    <scope>NUCLEOTIDE SEQUENCE</scope>
    <source>
        <strain evidence="1">AH 40177</strain>
    </source>
</reference>
<dbReference type="AlphaFoldDB" id="A0A9P5Q1V2"/>
<comment type="caution">
    <text evidence="1">The sequence shown here is derived from an EMBL/GenBank/DDBJ whole genome shotgun (WGS) entry which is preliminary data.</text>
</comment>
<organism evidence="1 2">
    <name type="scientific">Rhodocollybia butyracea</name>
    <dbReference type="NCBI Taxonomy" id="206335"/>
    <lineage>
        <taxon>Eukaryota</taxon>
        <taxon>Fungi</taxon>
        <taxon>Dikarya</taxon>
        <taxon>Basidiomycota</taxon>
        <taxon>Agaricomycotina</taxon>
        <taxon>Agaricomycetes</taxon>
        <taxon>Agaricomycetidae</taxon>
        <taxon>Agaricales</taxon>
        <taxon>Marasmiineae</taxon>
        <taxon>Omphalotaceae</taxon>
        <taxon>Rhodocollybia</taxon>
    </lineage>
</organism>
<evidence type="ECO:0000313" key="1">
    <source>
        <dbReference type="EMBL" id="KAF9072500.1"/>
    </source>
</evidence>
<sequence length="100" mass="10732">MCTPVTRDRTHHGERMAEHNLGAFTVYSYENEARIAALAKVDADVTGAMQDGDGGSLADVAGPSMIQDAPANVAAELQRMLLDIYPGLLNRGCGQTHIYK</sequence>
<name>A0A9P5Q1V2_9AGAR</name>
<protein>
    <submittedName>
        <fullName evidence="1">Uncharacterized protein</fullName>
    </submittedName>
</protein>
<proteinExistence type="predicted"/>